<protein>
    <recommendedName>
        <fullName evidence="4">G-patch domain-containing protein</fullName>
    </recommendedName>
</protein>
<name>A0ABM3AMK9_GOSHI</name>
<feature type="region of interest" description="Disordered" evidence="1">
    <location>
        <begin position="669"/>
        <end position="692"/>
    </location>
</feature>
<feature type="region of interest" description="Disordered" evidence="1">
    <location>
        <begin position="87"/>
        <end position="118"/>
    </location>
</feature>
<reference evidence="3" key="2">
    <citation type="submission" date="2025-08" db="UniProtKB">
        <authorList>
            <consortium name="RefSeq"/>
        </authorList>
    </citation>
    <scope>IDENTIFICATION</scope>
</reference>
<proteinExistence type="predicted"/>
<dbReference type="InterPro" id="IPR021109">
    <property type="entry name" value="Peptidase_aspartic_dom_sf"/>
</dbReference>
<dbReference type="PANTHER" id="PTHR32108">
    <property type="entry name" value="DNA-DIRECTED RNA POLYMERASE SUBUNIT ALPHA"/>
    <property type="match status" value="1"/>
</dbReference>
<gene>
    <name evidence="3" type="primary">LOC121220724</name>
</gene>
<dbReference type="RefSeq" id="XP_040956084.1">
    <property type="nucleotide sequence ID" value="XM_041100150.1"/>
</dbReference>
<feature type="compositionally biased region" description="Basic and acidic residues" evidence="1">
    <location>
        <begin position="87"/>
        <end position="105"/>
    </location>
</feature>
<dbReference type="Gene3D" id="2.40.70.10">
    <property type="entry name" value="Acid Proteases"/>
    <property type="match status" value="1"/>
</dbReference>
<evidence type="ECO:0000256" key="1">
    <source>
        <dbReference type="SAM" id="MobiDB-lite"/>
    </source>
</evidence>
<dbReference type="GeneID" id="121220724"/>
<reference evidence="2" key="1">
    <citation type="journal article" date="2020" name="Nat. Genet.">
        <title>Genomic diversifications of five Gossypium allopolyploid species and their impact on cotton improvement.</title>
        <authorList>
            <person name="Chen Z.J."/>
            <person name="Sreedasyam A."/>
            <person name="Ando A."/>
            <person name="Song Q."/>
            <person name="De Santiago L.M."/>
            <person name="Hulse-Kemp A.M."/>
            <person name="Ding M."/>
            <person name="Ye W."/>
            <person name="Kirkbride R.C."/>
            <person name="Jenkins J."/>
            <person name="Plott C."/>
            <person name="Lovell J."/>
            <person name="Lin Y.M."/>
            <person name="Vaughn R."/>
            <person name="Liu B."/>
            <person name="Simpson S."/>
            <person name="Scheffler B.E."/>
            <person name="Wen L."/>
            <person name="Saski C.A."/>
            <person name="Grover C.E."/>
            <person name="Hu G."/>
            <person name="Conover J.L."/>
            <person name="Carlson J.W."/>
            <person name="Shu S."/>
            <person name="Boston L.B."/>
            <person name="Williams M."/>
            <person name="Peterson D.G."/>
            <person name="McGee K."/>
            <person name="Jones D.C."/>
            <person name="Wendel J.F."/>
            <person name="Stelly D.M."/>
            <person name="Grimwood J."/>
            <person name="Schmutz J."/>
        </authorList>
    </citation>
    <scope>NUCLEOTIDE SEQUENCE [LARGE SCALE GENOMIC DNA]</scope>
    <source>
        <strain evidence="2">cv. TM-1</strain>
    </source>
</reference>
<evidence type="ECO:0000313" key="2">
    <source>
        <dbReference type="Proteomes" id="UP000818029"/>
    </source>
</evidence>
<evidence type="ECO:0008006" key="4">
    <source>
        <dbReference type="Google" id="ProtNLM"/>
    </source>
</evidence>
<keyword evidence="2" id="KW-1185">Reference proteome</keyword>
<dbReference type="CDD" id="cd00303">
    <property type="entry name" value="retropepsin_like"/>
    <property type="match status" value="1"/>
</dbReference>
<dbReference type="PANTHER" id="PTHR32108:SF5">
    <property type="entry name" value="DYNACTIN SUBUNIT 1-LIKE"/>
    <property type="match status" value="1"/>
</dbReference>
<sequence>MDIAPDRIVLQNMEKKPNESFRHYAQRWREVAAQVQPPLLEKEITMLFINTLKAPFLNHMLGSATKSFSDIVMSREMIENAKRCSKIEAGESTKRSAPRKKEHEINNTSTFNRDHSKSITVGQARAVTANQQIFSTQESNPRPKWYDASVQCEYHAGTKGHSIENCTAFKKLVERLINLGIVKIGDSSGPNVAENPLPNHDNKGVNVIIEYGGRRVKANIAEIKTPLEWVWKQMMKRGLIKQGSIERPEGTRKFCEFHAEESHDIQECTEFRTMVQNLMDNKELEFYEEIKGLEVGDVYAAEEGSTGKAQKANYPVVIISKPISRELGTQIAPKEKRAWKSLAVELGKAKADKIEPRVNQPVTENEAKEFLKFLKHSEYSVVEQLHKQQARISVLELLLSSEVHRNALIKVLNETYVTSNISVNKLDRLVNNISADNFIFFNDDEIPPGGRGATKALHITARCGEYTLAGVLIDNGSALNVLPLSTLNRLPVDSSHMKSCQNIVRAFDGTERKVMGRIEIPLLIGPNTYEVDFLVMDIKPSYNCLLGRPWIHSAGAVPSSLHQKLKLVTEGWLVTVDAEEDIIASVTSGAPYVGVDDDTVECSFRSLEFVNATFVTEGKKIPMPSISRATKMGLQMTVGKGAVPERGLGRCLQERIEAPVVKDKQDHFGLGFKPNAKQRRKELEKRQERRKARLNGKEVDWEPMALPHISRTFISGGTMYSGLKTPRKKITEEMLENLSINAIFEEKSEEGSTSGIYPIEPGSEEKQILPHEETIETVILEEGKVVKIGTSITEEVKQDLIELLRELKDVFA</sequence>
<dbReference type="Proteomes" id="UP000818029">
    <property type="component" value="Chromosome D09"/>
</dbReference>
<evidence type="ECO:0000313" key="3">
    <source>
        <dbReference type="RefSeq" id="XP_040956084.1"/>
    </source>
</evidence>
<organism evidence="2 3">
    <name type="scientific">Gossypium hirsutum</name>
    <name type="common">Upland cotton</name>
    <name type="synonym">Gossypium mexicanum</name>
    <dbReference type="NCBI Taxonomy" id="3635"/>
    <lineage>
        <taxon>Eukaryota</taxon>
        <taxon>Viridiplantae</taxon>
        <taxon>Streptophyta</taxon>
        <taxon>Embryophyta</taxon>
        <taxon>Tracheophyta</taxon>
        <taxon>Spermatophyta</taxon>
        <taxon>Magnoliopsida</taxon>
        <taxon>eudicotyledons</taxon>
        <taxon>Gunneridae</taxon>
        <taxon>Pentapetalae</taxon>
        <taxon>rosids</taxon>
        <taxon>malvids</taxon>
        <taxon>Malvales</taxon>
        <taxon>Malvaceae</taxon>
        <taxon>Malvoideae</taxon>
        <taxon>Gossypium</taxon>
    </lineage>
</organism>
<accession>A0ABM3AMK9</accession>